<keyword evidence="3" id="KW-1185">Reference proteome</keyword>
<reference evidence="2 3" key="1">
    <citation type="submission" date="2024-04" db="EMBL/GenBank/DDBJ databases">
        <title>Genome assembly C_amara_ONT_v2.</title>
        <authorList>
            <person name="Yant L."/>
            <person name="Moore C."/>
            <person name="Slenker M."/>
        </authorList>
    </citation>
    <scope>NUCLEOTIDE SEQUENCE [LARGE SCALE GENOMIC DNA]</scope>
    <source>
        <tissue evidence="2">Leaf</tissue>
    </source>
</reference>
<protein>
    <recommendedName>
        <fullName evidence="1">Retrotransposon gag domain-containing protein</fullName>
    </recommendedName>
</protein>
<comment type="caution">
    <text evidence="2">The sequence shown here is derived from an EMBL/GenBank/DDBJ whole genome shotgun (WGS) entry which is preliminary data.</text>
</comment>
<dbReference type="Pfam" id="PF08284">
    <property type="entry name" value="RVP_2"/>
    <property type="match status" value="1"/>
</dbReference>
<name>A0ABD1C7C1_CARAN</name>
<dbReference type="InterPro" id="IPR005162">
    <property type="entry name" value="Retrotrans_gag_dom"/>
</dbReference>
<accession>A0ABD1C7C1</accession>
<organism evidence="2 3">
    <name type="scientific">Cardamine amara subsp. amara</name>
    <dbReference type="NCBI Taxonomy" id="228776"/>
    <lineage>
        <taxon>Eukaryota</taxon>
        <taxon>Viridiplantae</taxon>
        <taxon>Streptophyta</taxon>
        <taxon>Embryophyta</taxon>
        <taxon>Tracheophyta</taxon>
        <taxon>Spermatophyta</taxon>
        <taxon>Magnoliopsida</taxon>
        <taxon>eudicotyledons</taxon>
        <taxon>Gunneridae</taxon>
        <taxon>Pentapetalae</taxon>
        <taxon>rosids</taxon>
        <taxon>malvids</taxon>
        <taxon>Brassicales</taxon>
        <taxon>Brassicaceae</taxon>
        <taxon>Cardamineae</taxon>
        <taxon>Cardamine</taxon>
    </lineage>
</organism>
<gene>
    <name evidence="2" type="ORF">V5N11_009041</name>
</gene>
<dbReference type="AlphaFoldDB" id="A0ABD1C7C1"/>
<evidence type="ECO:0000313" key="3">
    <source>
        <dbReference type="Proteomes" id="UP001558713"/>
    </source>
</evidence>
<proteinExistence type="predicted"/>
<evidence type="ECO:0000313" key="2">
    <source>
        <dbReference type="EMBL" id="KAL1225386.1"/>
    </source>
</evidence>
<dbReference type="PANTHER" id="PTHR15503">
    <property type="entry name" value="LDOC1 RELATED"/>
    <property type="match status" value="1"/>
</dbReference>
<dbReference type="InterPro" id="IPR021109">
    <property type="entry name" value="Peptidase_aspartic_dom_sf"/>
</dbReference>
<sequence length="451" mass="50351">MRQFVSWTQFKSGLMLRFGNLKIRGPSQSLFCIKQTDTIADFVHHFEDLSSQVSGLDDQQLEGIFLNGLTPEMQELVLMQKPNDLPEMVAIALSMETSIMRRVVRKELQLANAESKEGYGHEYKGSGATNSNTWKMKAIVSDTHQGVKQTPRFEQRPKRHHSSAELDEKRRKGICFRCDGQLSREHKCPNKELRVLTVINGFEVEVLEDSIEEEREEPVGQLMELSFSSFMGILSPTTTKLRGAIGKKDIVIMLDNGATHNFISPDAVKKLKLRSKDDSNLNVRLGTGIAGKGIGVCSNVSFSVQGLNCTTDFITLDLGQVDVILGIYWLRTLGKCKVNWGTHEYSFQYEGKTVTLRGEPELHSGTLSLKLLSTNVSVKKKGVEVELYNHQVVKHDVNPLPVQITEVLTKYNQVFGEPRELPPLRGSEHAINLIPGSGPISVRPLSISTCS</sequence>
<dbReference type="InterPro" id="IPR032567">
    <property type="entry name" value="RTL1-rel"/>
</dbReference>
<dbReference type="EMBL" id="JBANAX010000031">
    <property type="protein sequence ID" value="KAL1225386.1"/>
    <property type="molecule type" value="Genomic_DNA"/>
</dbReference>
<dbReference type="Pfam" id="PF03732">
    <property type="entry name" value="Retrotrans_gag"/>
    <property type="match status" value="1"/>
</dbReference>
<dbReference type="Proteomes" id="UP001558713">
    <property type="component" value="Unassembled WGS sequence"/>
</dbReference>
<dbReference type="CDD" id="cd00303">
    <property type="entry name" value="retropepsin_like"/>
    <property type="match status" value="1"/>
</dbReference>
<dbReference type="SUPFAM" id="SSF50630">
    <property type="entry name" value="Acid proteases"/>
    <property type="match status" value="1"/>
</dbReference>
<evidence type="ECO:0000259" key="1">
    <source>
        <dbReference type="Pfam" id="PF03732"/>
    </source>
</evidence>
<feature type="domain" description="Retrotransposon gag" evidence="1">
    <location>
        <begin position="4"/>
        <end position="70"/>
    </location>
</feature>
<dbReference type="Gene3D" id="2.40.70.10">
    <property type="entry name" value="Acid Proteases"/>
    <property type="match status" value="1"/>
</dbReference>
<dbReference type="PANTHER" id="PTHR15503:SF22">
    <property type="entry name" value="TRANSPOSON TY3-I GAG POLYPROTEIN"/>
    <property type="match status" value="1"/>
</dbReference>